<sequence>MSIESSELKRLFATGKYQKALERFNELQESKTIFKTAKNSFFALHLKIILKLTNRKEIDSFYFIDQLYNLKKSTLERNPKVEKSTFDCLNYNISLLKLNAGHLKDSENICKEIVSSSKNEMFLKSIYILLDIYFLCKSNEKIEYFLEKLKDKSLLTDLRKNKKIAEKSDFEDRAHLIWAFYYLSRFSVVTKNFDEAEKHLNQSFQVFAKLKLRR</sequence>
<organism evidence="1 2">
    <name type="scientific">Bonamia ostreae</name>
    <dbReference type="NCBI Taxonomy" id="126728"/>
    <lineage>
        <taxon>Eukaryota</taxon>
        <taxon>Sar</taxon>
        <taxon>Rhizaria</taxon>
        <taxon>Endomyxa</taxon>
        <taxon>Ascetosporea</taxon>
        <taxon>Haplosporida</taxon>
        <taxon>Bonamia</taxon>
    </lineage>
</organism>
<protein>
    <recommendedName>
        <fullName evidence="3">Tetratricopeptide repeat protein</fullName>
    </recommendedName>
</protein>
<dbReference type="EMBL" id="JBDODL010000303">
    <property type="protein sequence ID" value="MES1919479.1"/>
    <property type="molecule type" value="Genomic_DNA"/>
</dbReference>
<comment type="caution">
    <text evidence="1">The sequence shown here is derived from an EMBL/GenBank/DDBJ whole genome shotgun (WGS) entry which is preliminary data.</text>
</comment>
<gene>
    <name evidence="1" type="ORF">MHBO_001305</name>
</gene>
<name>A0ABV2AJ20_9EUKA</name>
<evidence type="ECO:0000313" key="1">
    <source>
        <dbReference type="EMBL" id="MES1919479.1"/>
    </source>
</evidence>
<reference evidence="1 2" key="1">
    <citation type="journal article" date="2024" name="BMC Biol.">
        <title>Comparative genomics of Ascetosporea gives new insight into the evolutionary basis for animal parasitism in Rhizaria.</title>
        <authorList>
            <person name="Hiltunen Thoren M."/>
            <person name="Onut-Brannstrom I."/>
            <person name="Alfjorden A."/>
            <person name="Peckova H."/>
            <person name="Swords F."/>
            <person name="Hooper C."/>
            <person name="Holzer A.S."/>
            <person name="Bass D."/>
            <person name="Burki F."/>
        </authorList>
    </citation>
    <scope>NUCLEOTIDE SEQUENCE [LARGE SCALE GENOMIC DNA]</scope>
    <source>
        <strain evidence="1">20-A016</strain>
    </source>
</reference>
<proteinExistence type="predicted"/>
<evidence type="ECO:0000313" key="2">
    <source>
        <dbReference type="Proteomes" id="UP001439008"/>
    </source>
</evidence>
<keyword evidence="2" id="KW-1185">Reference proteome</keyword>
<dbReference type="InterPro" id="IPR011990">
    <property type="entry name" value="TPR-like_helical_dom_sf"/>
</dbReference>
<dbReference type="Proteomes" id="UP001439008">
    <property type="component" value="Unassembled WGS sequence"/>
</dbReference>
<accession>A0ABV2AJ20</accession>
<evidence type="ECO:0008006" key="3">
    <source>
        <dbReference type="Google" id="ProtNLM"/>
    </source>
</evidence>
<dbReference type="Gene3D" id="1.25.40.10">
    <property type="entry name" value="Tetratricopeptide repeat domain"/>
    <property type="match status" value="1"/>
</dbReference>